<dbReference type="Proteomes" id="UP001301769">
    <property type="component" value="Unassembled WGS sequence"/>
</dbReference>
<dbReference type="EMBL" id="MU858487">
    <property type="protein sequence ID" value="KAK4206163.1"/>
    <property type="molecule type" value="Genomic_DNA"/>
</dbReference>
<dbReference type="AlphaFoldDB" id="A0AAN6XSJ8"/>
<evidence type="ECO:0000313" key="2">
    <source>
        <dbReference type="Proteomes" id="UP001301769"/>
    </source>
</evidence>
<accession>A0AAN6XSJ8</accession>
<keyword evidence="2" id="KW-1185">Reference proteome</keyword>
<reference evidence="1" key="1">
    <citation type="journal article" date="2023" name="Mol. Phylogenet. Evol.">
        <title>Genome-scale phylogeny and comparative genomics of the fungal order Sordariales.</title>
        <authorList>
            <person name="Hensen N."/>
            <person name="Bonometti L."/>
            <person name="Westerberg I."/>
            <person name="Brannstrom I.O."/>
            <person name="Guillou S."/>
            <person name="Cros-Aarteil S."/>
            <person name="Calhoun S."/>
            <person name="Haridas S."/>
            <person name="Kuo A."/>
            <person name="Mondo S."/>
            <person name="Pangilinan J."/>
            <person name="Riley R."/>
            <person name="LaButti K."/>
            <person name="Andreopoulos B."/>
            <person name="Lipzen A."/>
            <person name="Chen C."/>
            <person name="Yan M."/>
            <person name="Daum C."/>
            <person name="Ng V."/>
            <person name="Clum A."/>
            <person name="Steindorff A."/>
            <person name="Ohm R.A."/>
            <person name="Martin F."/>
            <person name="Silar P."/>
            <person name="Natvig D.O."/>
            <person name="Lalanne C."/>
            <person name="Gautier V."/>
            <person name="Ament-Velasquez S.L."/>
            <person name="Kruys A."/>
            <person name="Hutchinson M.I."/>
            <person name="Powell A.J."/>
            <person name="Barry K."/>
            <person name="Miller A.N."/>
            <person name="Grigoriev I.V."/>
            <person name="Debuchy R."/>
            <person name="Gladieux P."/>
            <person name="Hiltunen Thoren M."/>
            <person name="Johannesson H."/>
        </authorList>
    </citation>
    <scope>NUCLEOTIDE SEQUENCE</scope>
    <source>
        <strain evidence="1">PSN293</strain>
    </source>
</reference>
<sequence>MSSVAITTISRCNLTKPPAASAKITDFEHIASYTWWNKTAPTISVPGSPPLWHPPSTTPRLEPDSGTVYIDQNAARCPSSPLEPLFRAALIENVNFSLDDVDLVTDRNNIRKLLRFAQASSDDHFRIRIEIVGETTALLTRVEPKTTLAVCRLISKSRCAALRSGRWRVVPSWKGFFSATE</sequence>
<name>A0AAN6XSJ8_9PEZI</name>
<proteinExistence type="predicted"/>
<reference evidence="1" key="2">
    <citation type="submission" date="2023-05" db="EMBL/GenBank/DDBJ databases">
        <authorList>
            <consortium name="Lawrence Berkeley National Laboratory"/>
            <person name="Steindorff A."/>
            <person name="Hensen N."/>
            <person name="Bonometti L."/>
            <person name="Westerberg I."/>
            <person name="Brannstrom I.O."/>
            <person name="Guillou S."/>
            <person name="Cros-Aarteil S."/>
            <person name="Calhoun S."/>
            <person name="Haridas S."/>
            <person name="Kuo A."/>
            <person name="Mondo S."/>
            <person name="Pangilinan J."/>
            <person name="Riley R."/>
            <person name="Labutti K."/>
            <person name="Andreopoulos B."/>
            <person name="Lipzen A."/>
            <person name="Chen C."/>
            <person name="Yanf M."/>
            <person name="Daum C."/>
            <person name="Ng V."/>
            <person name="Clum A."/>
            <person name="Ohm R."/>
            <person name="Martin F."/>
            <person name="Silar P."/>
            <person name="Natvig D."/>
            <person name="Lalanne C."/>
            <person name="Gautier V."/>
            <person name="Ament-Velasquez S.L."/>
            <person name="Kruys A."/>
            <person name="Hutchinson M.I."/>
            <person name="Powell A.J."/>
            <person name="Barry K."/>
            <person name="Miller A.N."/>
            <person name="Grigoriev I.V."/>
            <person name="Debuchy R."/>
            <person name="Gladieux P."/>
            <person name="Thoren M.H."/>
            <person name="Johannesson H."/>
        </authorList>
    </citation>
    <scope>NUCLEOTIDE SEQUENCE</scope>
    <source>
        <strain evidence="1">PSN293</strain>
    </source>
</reference>
<dbReference type="PANTHER" id="PTHR35179:SF2">
    <property type="entry name" value="START DOMAIN-CONTAINING PROTEIN"/>
    <property type="match status" value="1"/>
</dbReference>
<dbReference type="PANTHER" id="PTHR35179">
    <property type="entry name" value="PROTEIN CBG02620"/>
    <property type="match status" value="1"/>
</dbReference>
<comment type="caution">
    <text evidence="1">The sequence shown here is derived from an EMBL/GenBank/DDBJ whole genome shotgun (WGS) entry which is preliminary data.</text>
</comment>
<evidence type="ECO:0000313" key="1">
    <source>
        <dbReference type="EMBL" id="KAK4206163.1"/>
    </source>
</evidence>
<organism evidence="1 2">
    <name type="scientific">Rhypophila decipiens</name>
    <dbReference type="NCBI Taxonomy" id="261697"/>
    <lineage>
        <taxon>Eukaryota</taxon>
        <taxon>Fungi</taxon>
        <taxon>Dikarya</taxon>
        <taxon>Ascomycota</taxon>
        <taxon>Pezizomycotina</taxon>
        <taxon>Sordariomycetes</taxon>
        <taxon>Sordariomycetidae</taxon>
        <taxon>Sordariales</taxon>
        <taxon>Naviculisporaceae</taxon>
        <taxon>Rhypophila</taxon>
    </lineage>
</organism>
<protein>
    <submittedName>
        <fullName evidence="1">Geranylgeranyl pyrophosphate synthetase</fullName>
    </submittedName>
</protein>
<gene>
    <name evidence="1" type="ORF">QBC37DRAFT_143383</name>
</gene>